<dbReference type="RefSeq" id="WP_013624626.1">
    <property type="nucleotide sequence ID" value="NC_015172.1"/>
</dbReference>
<dbReference type="HOGENOM" id="CLU_148002_0_0_9"/>
<accession>F0SWJ0</accession>
<organism evidence="2 3">
    <name type="scientific">Syntrophobotulus glycolicus (strain DSM 8271 / FlGlyR)</name>
    <dbReference type="NCBI Taxonomy" id="645991"/>
    <lineage>
        <taxon>Bacteria</taxon>
        <taxon>Bacillati</taxon>
        <taxon>Bacillota</taxon>
        <taxon>Clostridia</taxon>
        <taxon>Eubacteriales</taxon>
        <taxon>Desulfitobacteriaceae</taxon>
        <taxon>Syntrophobotulus</taxon>
    </lineage>
</organism>
<dbReference type="eggNOG" id="ENOG50338E9">
    <property type="taxonomic scope" value="Bacteria"/>
</dbReference>
<dbReference type="OrthoDB" id="1798553at2"/>
<evidence type="ECO:0000256" key="1">
    <source>
        <dbReference type="SAM" id="SignalP"/>
    </source>
</evidence>
<protein>
    <submittedName>
        <fullName evidence="2">Uncharacterized protein</fullName>
    </submittedName>
</protein>
<dbReference type="AlphaFoldDB" id="F0SWJ0"/>
<gene>
    <name evidence="2" type="ordered locus">Sgly_1454</name>
</gene>
<keyword evidence="1" id="KW-0732">Signal</keyword>
<keyword evidence="3" id="KW-1185">Reference proteome</keyword>
<dbReference type="Proteomes" id="UP000007488">
    <property type="component" value="Chromosome"/>
</dbReference>
<reference evidence="2 3" key="1">
    <citation type="journal article" date="2011" name="Stand. Genomic Sci.">
        <title>Complete genome sequence of Syntrophobotulus glycolicus type strain (FlGlyR).</title>
        <authorList>
            <person name="Han C."/>
            <person name="Mwirichia R."/>
            <person name="Chertkov O."/>
            <person name="Held B."/>
            <person name="Lapidus A."/>
            <person name="Nolan M."/>
            <person name="Lucas S."/>
            <person name="Hammon N."/>
            <person name="Deshpande S."/>
            <person name="Cheng J.F."/>
            <person name="Tapia R."/>
            <person name="Goodwin L."/>
            <person name="Pitluck S."/>
            <person name="Huntemann M."/>
            <person name="Liolios K."/>
            <person name="Ivanova N."/>
            <person name="Pagani I."/>
            <person name="Mavromatis K."/>
            <person name="Ovchinikova G."/>
            <person name="Pati A."/>
            <person name="Chen A."/>
            <person name="Palaniappan K."/>
            <person name="Land M."/>
            <person name="Hauser L."/>
            <person name="Brambilla E.M."/>
            <person name="Rohde M."/>
            <person name="Spring S."/>
            <person name="Sikorski J."/>
            <person name="Goker M."/>
            <person name="Woyke T."/>
            <person name="Bristow J."/>
            <person name="Eisen J.A."/>
            <person name="Markowitz V."/>
            <person name="Hugenholtz P."/>
            <person name="Kyrpides N.C."/>
            <person name="Klenk H.P."/>
            <person name="Detter J.C."/>
        </authorList>
    </citation>
    <scope>NUCLEOTIDE SEQUENCE [LARGE SCALE GENOMIC DNA]</scope>
    <source>
        <strain evidence="3">DSM 8271 / FlGlyR</strain>
    </source>
</reference>
<sequence length="146" mass="15951">MRKCIVTLLLCCSMICVGNVQAFAAEPINTVTNVGTFEILPQMDYIVQAKGNLYINSSGVATVTSSVYGYQGTTTRVEISAKLQQYNGGKWVTLKTYTASSDSHRTSLSESYKISKGYSYRMQATIKAYSGSKSETQTVTSSEAQY</sequence>
<evidence type="ECO:0000313" key="2">
    <source>
        <dbReference type="EMBL" id="ADY55756.1"/>
    </source>
</evidence>
<dbReference type="EMBL" id="CP002547">
    <property type="protein sequence ID" value="ADY55756.1"/>
    <property type="molecule type" value="Genomic_DNA"/>
</dbReference>
<name>F0SWJ0_SYNGF</name>
<dbReference type="KEGG" id="sgy:Sgly_1454"/>
<reference evidence="3" key="2">
    <citation type="submission" date="2011-02" db="EMBL/GenBank/DDBJ databases">
        <title>The complete genome of Syntrophobotulus glycolicus DSM 8271.</title>
        <authorList>
            <person name="Lucas S."/>
            <person name="Copeland A."/>
            <person name="Lapidus A."/>
            <person name="Bruce D."/>
            <person name="Goodwin L."/>
            <person name="Pitluck S."/>
            <person name="Kyrpides N."/>
            <person name="Mavromatis K."/>
            <person name="Pagani I."/>
            <person name="Ivanova N."/>
            <person name="Mikhailova N."/>
            <person name="Chertkov O."/>
            <person name="Held B."/>
            <person name="Detter J.C."/>
            <person name="Tapia R."/>
            <person name="Han C."/>
            <person name="Land M."/>
            <person name="Hauser L."/>
            <person name="Markowitz V."/>
            <person name="Cheng J.-F."/>
            <person name="Hugenholtz P."/>
            <person name="Woyke T."/>
            <person name="Wu D."/>
            <person name="Spring S."/>
            <person name="Schroeder M."/>
            <person name="Brambilla E."/>
            <person name="Klenk H.-P."/>
            <person name="Eisen J.A."/>
        </authorList>
    </citation>
    <scope>NUCLEOTIDE SEQUENCE [LARGE SCALE GENOMIC DNA]</scope>
    <source>
        <strain evidence="3">DSM 8271 / FlGlyR</strain>
    </source>
</reference>
<dbReference type="STRING" id="645991.Sgly_1454"/>
<feature type="chain" id="PRO_5003257354" evidence="1">
    <location>
        <begin position="25"/>
        <end position="146"/>
    </location>
</feature>
<feature type="signal peptide" evidence="1">
    <location>
        <begin position="1"/>
        <end position="24"/>
    </location>
</feature>
<proteinExistence type="predicted"/>
<evidence type="ECO:0000313" key="3">
    <source>
        <dbReference type="Proteomes" id="UP000007488"/>
    </source>
</evidence>